<protein>
    <submittedName>
        <fullName evidence="6">Holin</fullName>
    </submittedName>
</protein>
<accession>A0A267WLV4</accession>
<name>A0A267WLV4_BIFPS</name>
<dbReference type="GO" id="GO:0016020">
    <property type="term" value="C:membrane"/>
    <property type="evidence" value="ECO:0007669"/>
    <property type="project" value="UniProtKB-SubCell"/>
</dbReference>
<dbReference type="Proteomes" id="UP000216789">
    <property type="component" value="Unassembled WGS sequence"/>
</dbReference>
<dbReference type="RefSeq" id="WP_095279564.1">
    <property type="nucleotide sequence ID" value="NZ_MNLB01000004.1"/>
</dbReference>
<dbReference type="Pfam" id="PF05105">
    <property type="entry name" value="Phage_holin_4_1"/>
    <property type="match status" value="1"/>
</dbReference>
<keyword evidence="3 5" id="KW-1133">Transmembrane helix</keyword>
<dbReference type="EMBL" id="MNLB01000004">
    <property type="protein sequence ID" value="PAC73606.1"/>
    <property type="molecule type" value="Genomic_DNA"/>
</dbReference>
<reference evidence="6 7" key="1">
    <citation type="journal article" date="2017" name="ISME J.">
        <title>Unveiling bifidobacterial biogeography across the mammalian branch of the tree of life.</title>
        <authorList>
            <person name="Milani C."/>
            <person name="Mangifesta M."/>
            <person name="Mancabelli L."/>
            <person name="Lugli G.A."/>
            <person name="James K."/>
            <person name="Duranti S."/>
            <person name="Turroni F."/>
            <person name="Ferrario C."/>
            <person name="Ossiprandi M.C."/>
            <person name="van Sinderen D."/>
            <person name="Ventura M."/>
        </authorList>
    </citation>
    <scope>NUCLEOTIDE SEQUENCE [LARGE SCALE GENOMIC DNA]</scope>
    <source>
        <strain evidence="6 7">1E</strain>
    </source>
</reference>
<evidence type="ECO:0000256" key="3">
    <source>
        <dbReference type="ARBA" id="ARBA00022989"/>
    </source>
</evidence>
<proteinExistence type="predicted"/>
<sequence length="118" mass="13036">MQETEITALAVVGILIILDYITGLVKAAMQHDISSTKMREGLYHKGAFVLTMVLAEILEHAQRVIDLGYTLPIVIPAAVYVILTETTSILENLGGINPELKDSKLLQLFRTQEEGKDQ</sequence>
<gene>
    <name evidence="6" type="ORF">BPS1E_0998</name>
</gene>
<keyword evidence="4 5" id="KW-0472">Membrane</keyword>
<evidence type="ECO:0000256" key="4">
    <source>
        <dbReference type="ARBA" id="ARBA00023136"/>
    </source>
</evidence>
<comment type="caution">
    <text evidence="6">The sequence shown here is derived from an EMBL/GenBank/DDBJ whole genome shotgun (WGS) entry which is preliminary data.</text>
</comment>
<evidence type="ECO:0000313" key="7">
    <source>
        <dbReference type="Proteomes" id="UP000216789"/>
    </source>
</evidence>
<comment type="subcellular location">
    <subcellularLocation>
        <location evidence="1">Membrane</location>
        <topology evidence="1">Multi-pass membrane protein</topology>
    </subcellularLocation>
</comment>
<dbReference type="AlphaFoldDB" id="A0A267WLV4"/>
<keyword evidence="2 5" id="KW-0812">Transmembrane</keyword>
<evidence type="ECO:0000256" key="5">
    <source>
        <dbReference type="SAM" id="Phobius"/>
    </source>
</evidence>
<evidence type="ECO:0000313" key="6">
    <source>
        <dbReference type="EMBL" id="PAC73606.1"/>
    </source>
</evidence>
<dbReference type="InterPro" id="IPR006480">
    <property type="entry name" value="Phage_holin_4_1"/>
</dbReference>
<feature type="transmembrane region" description="Helical" evidence="5">
    <location>
        <begin position="6"/>
        <end position="29"/>
    </location>
</feature>
<evidence type="ECO:0000256" key="2">
    <source>
        <dbReference type="ARBA" id="ARBA00022692"/>
    </source>
</evidence>
<dbReference type="NCBIfam" id="TIGR01593">
    <property type="entry name" value="holin_tox_secr"/>
    <property type="match status" value="1"/>
</dbReference>
<evidence type="ECO:0000256" key="1">
    <source>
        <dbReference type="ARBA" id="ARBA00004141"/>
    </source>
</evidence>
<organism evidence="6 7">
    <name type="scientific">Bifidobacterium pseudocatenulatum</name>
    <dbReference type="NCBI Taxonomy" id="28026"/>
    <lineage>
        <taxon>Bacteria</taxon>
        <taxon>Bacillati</taxon>
        <taxon>Actinomycetota</taxon>
        <taxon>Actinomycetes</taxon>
        <taxon>Bifidobacteriales</taxon>
        <taxon>Bifidobacteriaceae</taxon>
        <taxon>Bifidobacterium</taxon>
    </lineage>
</organism>